<dbReference type="InterPro" id="IPR003599">
    <property type="entry name" value="Ig_sub"/>
</dbReference>
<feature type="signal peptide" evidence="6">
    <location>
        <begin position="1"/>
        <end position="24"/>
    </location>
</feature>
<reference evidence="8" key="1">
    <citation type="submission" date="2023-09" db="UniProtKB">
        <authorList>
            <consortium name="Ensembl"/>
        </authorList>
    </citation>
    <scope>IDENTIFICATION</scope>
</reference>
<dbReference type="InterPro" id="IPR013783">
    <property type="entry name" value="Ig-like_fold"/>
</dbReference>
<dbReference type="PANTHER" id="PTHR44427">
    <property type="entry name" value="CARCINOEMBRYONIC ANTIGEN-RELATED CELL ADHESION MOLECULE 19"/>
    <property type="match status" value="1"/>
</dbReference>
<feature type="domain" description="Ig-like" evidence="7">
    <location>
        <begin position="121"/>
        <end position="208"/>
    </location>
</feature>
<keyword evidence="1 6" id="KW-0732">Signal</keyword>
<keyword evidence="2" id="KW-0325">Glycoprotein</keyword>
<proteinExistence type="inferred from homology"/>
<feature type="compositionally biased region" description="Polar residues" evidence="5">
    <location>
        <begin position="366"/>
        <end position="379"/>
    </location>
</feature>
<feature type="region of interest" description="Disordered" evidence="5">
    <location>
        <begin position="361"/>
        <end position="404"/>
    </location>
</feature>
<dbReference type="Gene3D" id="2.60.40.10">
    <property type="entry name" value="Immunoglobulins"/>
    <property type="match status" value="4"/>
</dbReference>
<evidence type="ECO:0000256" key="4">
    <source>
        <dbReference type="ARBA" id="ARBA00038222"/>
    </source>
</evidence>
<protein>
    <recommendedName>
        <fullName evidence="7">Ig-like domain-containing protein</fullName>
    </recommendedName>
</protein>
<comment type="similarity">
    <text evidence="4">Belongs to the immunoglobulin superfamily. CEA family.</text>
</comment>
<feature type="domain" description="Ig-like" evidence="7">
    <location>
        <begin position="311"/>
        <end position="381"/>
    </location>
</feature>
<feature type="domain" description="Ig-like" evidence="7">
    <location>
        <begin position="213"/>
        <end position="290"/>
    </location>
</feature>
<dbReference type="SMART" id="SM00409">
    <property type="entry name" value="IG"/>
    <property type="match status" value="4"/>
</dbReference>
<evidence type="ECO:0000256" key="3">
    <source>
        <dbReference type="ARBA" id="ARBA00023319"/>
    </source>
</evidence>
<dbReference type="GO" id="GO:1990782">
    <property type="term" value="F:protein tyrosine kinase binding"/>
    <property type="evidence" value="ECO:0007669"/>
    <property type="project" value="TreeGrafter"/>
</dbReference>
<dbReference type="CDD" id="cd05740">
    <property type="entry name" value="IgI_hCEACAM_2_4_6_like"/>
    <property type="match status" value="1"/>
</dbReference>
<dbReference type="InterPro" id="IPR007110">
    <property type="entry name" value="Ig-like_dom"/>
</dbReference>
<accession>A0A8C0WG38</accession>
<dbReference type="SUPFAM" id="SSF48726">
    <property type="entry name" value="Immunoglobulin"/>
    <property type="match status" value="4"/>
</dbReference>
<dbReference type="Pfam" id="PF13895">
    <property type="entry name" value="Ig_2"/>
    <property type="match status" value="1"/>
</dbReference>
<dbReference type="Pfam" id="PF13927">
    <property type="entry name" value="Ig_3"/>
    <property type="match status" value="1"/>
</dbReference>
<dbReference type="InterPro" id="IPR050831">
    <property type="entry name" value="CEA_cell_adhesion"/>
</dbReference>
<dbReference type="GO" id="GO:0002682">
    <property type="term" value="P:regulation of immune system process"/>
    <property type="evidence" value="ECO:0007669"/>
    <property type="project" value="TreeGrafter"/>
</dbReference>
<dbReference type="CDD" id="cd05774">
    <property type="entry name" value="IgV_CEACAM_D1"/>
    <property type="match status" value="1"/>
</dbReference>
<evidence type="ECO:0000256" key="2">
    <source>
        <dbReference type="ARBA" id="ARBA00023180"/>
    </source>
</evidence>
<evidence type="ECO:0000259" key="7">
    <source>
        <dbReference type="PROSITE" id="PS50835"/>
    </source>
</evidence>
<feature type="chain" id="PRO_5034664659" description="Ig-like domain-containing protein" evidence="6">
    <location>
        <begin position="25"/>
        <end position="502"/>
    </location>
</feature>
<dbReference type="GO" id="GO:0005886">
    <property type="term" value="C:plasma membrane"/>
    <property type="evidence" value="ECO:0007669"/>
    <property type="project" value="TreeGrafter"/>
</dbReference>
<dbReference type="Ensembl" id="ENSCCNT00000011606.1">
    <property type="protein sequence ID" value="ENSCCNP00000008810.1"/>
    <property type="gene ID" value="ENSCCNG00000008039.1"/>
</dbReference>
<dbReference type="SMART" id="SM00408">
    <property type="entry name" value="IGc2"/>
    <property type="match status" value="2"/>
</dbReference>
<dbReference type="CDD" id="cd20948">
    <property type="entry name" value="IgC2_CEACAM5-like"/>
    <property type="match status" value="1"/>
</dbReference>
<dbReference type="FunFam" id="2.60.40.10:FF:000244">
    <property type="entry name" value="carcinoembryonic antigen-related cell adhesion molecule 16"/>
    <property type="match status" value="2"/>
</dbReference>
<dbReference type="PANTHER" id="PTHR44427:SF1">
    <property type="entry name" value="CARCINOEMBRYONIC ANTIGEN-RELATED CELL ADHESION MOLECULE 1"/>
    <property type="match status" value="1"/>
</dbReference>
<keyword evidence="3" id="KW-0393">Immunoglobulin domain</keyword>
<evidence type="ECO:0000256" key="5">
    <source>
        <dbReference type="SAM" id="MobiDB-lite"/>
    </source>
</evidence>
<dbReference type="AlphaFoldDB" id="A0A8C0WG38"/>
<dbReference type="InterPro" id="IPR003598">
    <property type="entry name" value="Ig_sub2"/>
</dbReference>
<name>A0A8C0WG38_CASCN</name>
<dbReference type="InterPro" id="IPR036179">
    <property type="entry name" value="Ig-like_dom_sf"/>
</dbReference>
<evidence type="ECO:0000313" key="8">
    <source>
        <dbReference type="Ensembl" id="ENSCCNP00000008810.1"/>
    </source>
</evidence>
<evidence type="ECO:0000256" key="1">
    <source>
        <dbReference type="ARBA" id="ARBA00022729"/>
    </source>
</evidence>
<dbReference type="GO" id="GO:0007165">
    <property type="term" value="P:signal transduction"/>
    <property type="evidence" value="ECO:0007669"/>
    <property type="project" value="TreeGrafter"/>
</dbReference>
<sequence>MGDTWQGLLLSVSLLTFWNLPTTAQLTIESVPANAVEGSDVLLRVHNLPENLQGYYWYKGESAMDNQQIALGRETIYPNGSLLFQNVAQKDTGFYTLQTLTESKRDPKASLDFHRQLSELPKPFITSTNSSPVEGKDSVALMCEPETPDTTYLWWINGHRVADSDSLELSKDNRTLTLLRVTRNDTGNYECGTRNPVSANRSDPVTLNVLYGPDTPITSPPESHFRPGDNLRLFCHTASNPAAQYSWLFNGRPQSSTQELFIPNVTANNAGSYTCLVHNSATGVSRTTVKNILVLAELPKPFVTSTNSSPVEGKEPKAQNTTYLWWINGHSLPGRDRLELSKDNRTLTLLRVTRNDTGNYECGTWNPVSTNQSDPTQGGLSRPLTSRLPKRPVPRRSSSLGTQSMAVRVNLDVRPRLRPPARSSRYCLHSLALYSPSFSTLCLTGSYSSLKHPRAEVQGSLSDLSWLCGDGTMCLFLTWPQEVLLQPPPHTWAAAPSPSQSP</sequence>
<evidence type="ECO:0000256" key="6">
    <source>
        <dbReference type="SAM" id="SignalP"/>
    </source>
</evidence>
<organism evidence="8">
    <name type="scientific">Castor canadensis</name>
    <name type="common">American beaver</name>
    <dbReference type="NCBI Taxonomy" id="51338"/>
    <lineage>
        <taxon>Eukaryota</taxon>
        <taxon>Metazoa</taxon>
        <taxon>Chordata</taxon>
        <taxon>Craniata</taxon>
        <taxon>Vertebrata</taxon>
        <taxon>Euteleostomi</taxon>
        <taxon>Mammalia</taxon>
        <taxon>Eutheria</taxon>
        <taxon>Euarchontoglires</taxon>
        <taxon>Glires</taxon>
        <taxon>Rodentia</taxon>
        <taxon>Castorimorpha</taxon>
        <taxon>Castoridae</taxon>
        <taxon>Castor</taxon>
    </lineage>
</organism>
<dbReference type="GO" id="GO:0009986">
    <property type="term" value="C:cell surface"/>
    <property type="evidence" value="ECO:0007669"/>
    <property type="project" value="TreeGrafter"/>
</dbReference>
<dbReference type="PROSITE" id="PS50835">
    <property type="entry name" value="IG_LIKE"/>
    <property type="match status" value="3"/>
</dbReference>